<dbReference type="Proteomes" id="UP000539313">
    <property type="component" value="Unassembled WGS sequence"/>
</dbReference>
<dbReference type="GO" id="GO:0042781">
    <property type="term" value="F:3'-tRNA processing endoribonuclease activity"/>
    <property type="evidence" value="ECO:0007669"/>
    <property type="project" value="TreeGrafter"/>
</dbReference>
<feature type="domain" description="Metallo-beta-lactamase" evidence="1">
    <location>
        <begin position="18"/>
        <end position="197"/>
    </location>
</feature>
<dbReference type="RefSeq" id="WP_119728909.1">
    <property type="nucleotide sequence ID" value="NZ_JACJII010000001.1"/>
</dbReference>
<name>A0A7W3RCA6_9ACTN</name>
<dbReference type="PANTHER" id="PTHR46018">
    <property type="entry name" value="ZINC PHOSPHODIESTERASE ELAC PROTEIN 1"/>
    <property type="match status" value="1"/>
</dbReference>
<protein>
    <submittedName>
        <fullName evidence="2">Ribonuclease BN (tRNA processing enzyme)</fullName>
    </submittedName>
</protein>
<dbReference type="Gene3D" id="3.60.15.10">
    <property type="entry name" value="Ribonuclease Z/Hydroxyacylglutathione hydrolase-like"/>
    <property type="match status" value="1"/>
</dbReference>
<dbReference type="InterPro" id="IPR036866">
    <property type="entry name" value="RibonucZ/Hydroxyglut_hydro"/>
</dbReference>
<dbReference type="SUPFAM" id="SSF56281">
    <property type="entry name" value="Metallo-hydrolase/oxidoreductase"/>
    <property type="match status" value="1"/>
</dbReference>
<evidence type="ECO:0000313" key="2">
    <source>
        <dbReference type="EMBL" id="MBA9007649.1"/>
    </source>
</evidence>
<sequence length="249" mass="26815">MRVTVIGCSGSFPGPESPASGYLVEAEGFSLLLDIGNGTVGSLQRFHDVLDIDAICITHLHPDHCLDLTVYWIARVYCPFGRAPQIPVYGPNGTAEHMAKAYELEPNPDMGVAFDFRTFPPDPFRLGPFRITTALMNHPVEAYGLRIEHGGRVLAYSGDTGESDALVELARGADLFLCEAAFVEGRENPPDMHLTGRTAGEHAARAGAGHLVLTHLLPWNDPAVTLAEAKMSGFTGTIELAQVGTVYDL</sequence>
<dbReference type="InterPro" id="IPR001279">
    <property type="entry name" value="Metallo-B-lactamas"/>
</dbReference>
<dbReference type="Pfam" id="PF12706">
    <property type="entry name" value="Lactamase_B_2"/>
    <property type="match status" value="1"/>
</dbReference>
<evidence type="ECO:0000313" key="3">
    <source>
        <dbReference type="Proteomes" id="UP000539313"/>
    </source>
</evidence>
<evidence type="ECO:0000259" key="1">
    <source>
        <dbReference type="SMART" id="SM00849"/>
    </source>
</evidence>
<keyword evidence="3" id="KW-1185">Reference proteome</keyword>
<gene>
    <name evidence="2" type="ORF">HNR21_006531</name>
</gene>
<organism evidence="2 3">
    <name type="scientific">Thermomonospora cellulosilytica</name>
    <dbReference type="NCBI Taxonomy" id="1411118"/>
    <lineage>
        <taxon>Bacteria</taxon>
        <taxon>Bacillati</taxon>
        <taxon>Actinomycetota</taxon>
        <taxon>Actinomycetes</taxon>
        <taxon>Streptosporangiales</taxon>
        <taxon>Thermomonosporaceae</taxon>
        <taxon>Thermomonospora</taxon>
    </lineage>
</organism>
<dbReference type="CDD" id="cd07716">
    <property type="entry name" value="RNaseZ_short-form-like_MBL-fold"/>
    <property type="match status" value="1"/>
</dbReference>
<reference evidence="2 3" key="1">
    <citation type="submission" date="2020-08" db="EMBL/GenBank/DDBJ databases">
        <title>Sequencing the genomes of 1000 actinobacteria strains.</title>
        <authorList>
            <person name="Klenk H.-P."/>
        </authorList>
    </citation>
    <scope>NUCLEOTIDE SEQUENCE [LARGE SCALE GENOMIC DNA]</scope>
    <source>
        <strain evidence="2 3">DSM 45823</strain>
    </source>
</reference>
<accession>A0A7W3RCA6</accession>
<dbReference type="SMART" id="SM00849">
    <property type="entry name" value="Lactamase_B"/>
    <property type="match status" value="1"/>
</dbReference>
<dbReference type="EMBL" id="JACJII010000001">
    <property type="protein sequence ID" value="MBA9007649.1"/>
    <property type="molecule type" value="Genomic_DNA"/>
</dbReference>
<dbReference type="AlphaFoldDB" id="A0A7W3RCA6"/>
<proteinExistence type="predicted"/>
<comment type="caution">
    <text evidence="2">The sequence shown here is derived from an EMBL/GenBank/DDBJ whole genome shotgun (WGS) entry which is preliminary data.</text>
</comment>
<dbReference type="PANTHER" id="PTHR46018:SF4">
    <property type="entry name" value="METALLO-HYDROLASE YHFI-RELATED"/>
    <property type="match status" value="1"/>
</dbReference>